<keyword evidence="1" id="KW-0175">Coiled coil</keyword>
<proteinExistence type="predicted"/>
<reference evidence="2" key="2">
    <citation type="submission" date="2014-03" db="EMBL/GenBank/DDBJ databases">
        <title>The Genome Annotation of Fusarium oxysporum PHW808.</title>
        <authorList>
            <consortium name="The Broad Institute Genomics Platform"/>
            <person name="Ma L.-J."/>
            <person name="Corby-Kistler H."/>
            <person name="Broz K."/>
            <person name="Gale L.R."/>
            <person name="Jonkers W."/>
            <person name="O'Donnell K."/>
            <person name="Ploetz R."/>
            <person name="Steinberg C."/>
            <person name="Schwartz D.C."/>
            <person name="VanEtten H."/>
            <person name="Zhou S."/>
            <person name="Young S.K."/>
            <person name="Zeng Q."/>
            <person name="Gargeya S."/>
            <person name="Fitzgerald M."/>
            <person name="Abouelleil A."/>
            <person name="Alvarado L."/>
            <person name="Chapman S.B."/>
            <person name="Gainer-Dewar J."/>
            <person name="Goldberg J."/>
            <person name="Griggs A."/>
            <person name="Gujja S."/>
            <person name="Hansen M."/>
            <person name="Howarth C."/>
            <person name="Imamovic A."/>
            <person name="Ireland A."/>
            <person name="Larimer J."/>
            <person name="McCowan C."/>
            <person name="Murphy C."/>
            <person name="Pearson M."/>
            <person name="Poon T.W."/>
            <person name="Priest M."/>
            <person name="Roberts A."/>
            <person name="Saif S."/>
            <person name="Shea T."/>
            <person name="Sykes S."/>
            <person name="Wortman J."/>
            <person name="Nusbaum C."/>
            <person name="Birren B."/>
        </authorList>
    </citation>
    <scope>NUCLEOTIDE SEQUENCE</scope>
    <source>
        <strain evidence="2">54008</strain>
    </source>
</reference>
<accession>X0GM88</accession>
<evidence type="ECO:0000313" key="2">
    <source>
        <dbReference type="EMBL" id="EXL64393.1"/>
    </source>
</evidence>
<protein>
    <submittedName>
        <fullName evidence="2">Uncharacterized protein</fullName>
    </submittedName>
</protein>
<reference evidence="2" key="1">
    <citation type="submission" date="2011-11" db="EMBL/GenBank/DDBJ databases">
        <title>The Genome Sequence of Fusarium oxysporum PHW808.</title>
        <authorList>
            <consortium name="The Broad Institute Genome Sequencing Platform"/>
            <person name="Ma L.-J."/>
            <person name="Gale L.R."/>
            <person name="Schwartz D.C."/>
            <person name="Zhou S."/>
            <person name="Corby-Kistler H."/>
            <person name="Young S.K."/>
            <person name="Zeng Q."/>
            <person name="Gargeya S."/>
            <person name="Fitzgerald M."/>
            <person name="Haas B."/>
            <person name="Abouelleil A."/>
            <person name="Alvarado L."/>
            <person name="Arachchi H.M."/>
            <person name="Berlin A."/>
            <person name="Brown A."/>
            <person name="Chapman S.B."/>
            <person name="Chen Z."/>
            <person name="Dunbar C."/>
            <person name="Freedman E."/>
            <person name="Gearin G."/>
            <person name="Goldberg J."/>
            <person name="Griggs A."/>
            <person name="Gujja S."/>
            <person name="Heiman D."/>
            <person name="Howarth C."/>
            <person name="Larson L."/>
            <person name="Lui A."/>
            <person name="MacDonald P.J.P."/>
            <person name="Montmayeur A."/>
            <person name="Murphy C."/>
            <person name="Neiman D."/>
            <person name="Pearson M."/>
            <person name="Priest M."/>
            <person name="Roberts A."/>
            <person name="Saif S."/>
            <person name="Shea T."/>
            <person name="Shenoy N."/>
            <person name="Sisk P."/>
            <person name="Stolte C."/>
            <person name="Sykes S."/>
            <person name="Wortman J."/>
            <person name="Nusbaum C."/>
            <person name="Birren B."/>
        </authorList>
    </citation>
    <scope>NUCLEOTIDE SEQUENCE [LARGE SCALE GENOMIC DNA]</scope>
    <source>
        <strain evidence="2">54008</strain>
    </source>
</reference>
<gene>
    <name evidence="2" type="ORF">FOPG_19341</name>
</gene>
<dbReference type="Proteomes" id="UP000030676">
    <property type="component" value="Unassembled WGS sequence"/>
</dbReference>
<dbReference type="OrthoDB" id="5106018at2759"/>
<dbReference type="AlphaFoldDB" id="X0GM88"/>
<organism evidence="2">
    <name type="scientific">Fusarium oxysporum f. sp. conglutinans race 2 54008</name>
    <dbReference type="NCBI Taxonomy" id="1089457"/>
    <lineage>
        <taxon>Eukaryota</taxon>
        <taxon>Fungi</taxon>
        <taxon>Dikarya</taxon>
        <taxon>Ascomycota</taxon>
        <taxon>Pezizomycotina</taxon>
        <taxon>Sordariomycetes</taxon>
        <taxon>Hypocreomycetidae</taxon>
        <taxon>Hypocreales</taxon>
        <taxon>Nectriaceae</taxon>
        <taxon>Fusarium</taxon>
        <taxon>Fusarium oxysporum species complex</taxon>
    </lineage>
</organism>
<sequence>MMTPEQENAEQEAISAVQKARLAQAELKKAEEIAMKAVDRAKSAGVKSVDYTSDEGHLKEDPRKFLIPAEYRDENTEAWGQIMYNTDNGFLLVYEKWGKFYRGYLFSGSEYPFKKQQFLANGGNTLACQPTIKSGGRNIPNIFEIEIEAIAVMWKNDRVYRAMITLYDPKEPGKILLYNITGLRARYGEARVAKRLSHEFHMRAQESIWNEPRITKGDESYQEYLRKHGADIIEGKRALAGIKKEEDVDNE</sequence>
<dbReference type="EMBL" id="KK034138">
    <property type="protein sequence ID" value="EXL64393.1"/>
    <property type="molecule type" value="Genomic_DNA"/>
</dbReference>
<dbReference type="HOGENOM" id="CLU_1124592_0_0_1"/>
<evidence type="ECO:0000256" key="1">
    <source>
        <dbReference type="SAM" id="Coils"/>
    </source>
</evidence>
<name>X0GM88_FUSOX</name>
<feature type="coiled-coil region" evidence="1">
    <location>
        <begin position="6"/>
        <end position="40"/>
    </location>
</feature>